<organism evidence="1 2">
    <name type="scientific">Mycena citricolor</name>
    <dbReference type="NCBI Taxonomy" id="2018698"/>
    <lineage>
        <taxon>Eukaryota</taxon>
        <taxon>Fungi</taxon>
        <taxon>Dikarya</taxon>
        <taxon>Basidiomycota</taxon>
        <taxon>Agaricomycotina</taxon>
        <taxon>Agaricomycetes</taxon>
        <taxon>Agaricomycetidae</taxon>
        <taxon>Agaricales</taxon>
        <taxon>Marasmiineae</taxon>
        <taxon>Mycenaceae</taxon>
        <taxon>Mycena</taxon>
    </lineage>
</organism>
<gene>
    <name evidence="1" type="ORF">MYCIT1_LOCUS602</name>
</gene>
<feature type="non-terminal residue" evidence="1">
    <location>
        <position position="1"/>
    </location>
</feature>
<dbReference type="Proteomes" id="UP001295794">
    <property type="component" value="Unassembled WGS sequence"/>
</dbReference>
<proteinExistence type="predicted"/>
<reference evidence="1" key="1">
    <citation type="submission" date="2023-11" db="EMBL/GenBank/DDBJ databases">
        <authorList>
            <person name="De Vega J J."/>
            <person name="De Vega J J."/>
        </authorList>
    </citation>
    <scope>NUCLEOTIDE SEQUENCE</scope>
</reference>
<accession>A0AAD2GQP3</accession>
<keyword evidence="2" id="KW-1185">Reference proteome</keyword>
<sequence>PQCDSDAQNVSEISLSGVPVLVSRSQSSPQAVLPSAVLSGSLTARSKNTTSVGETTIASSATIPVVPFCTNDQAGDAAADTPVEASAMSATGRLKATMAITHNWVQAAAL</sequence>
<feature type="non-terminal residue" evidence="1">
    <location>
        <position position="110"/>
    </location>
</feature>
<evidence type="ECO:0000313" key="1">
    <source>
        <dbReference type="EMBL" id="CAK5262123.1"/>
    </source>
</evidence>
<comment type="caution">
    <text evidence="1">The sequence shown here is derived from an EMBL/GenBank/DDBJ whole genome shotgun (WGS) entry which is preliminary data.</text>
</comment>
<name>A0AAD2GQP3_9AGAR</name>
<dbReference type="EMBL" id="CAVNYO010000009">
    <property type="protein sequence ID" value="CAK5262123.1"/>
    <property type="molecule type" value="Genomic_DNA"/>
</dbReference>
<protein>
    <submittedName>
        <fullName evidence="1">Uncharacterized protein</fullName>
    </submittedName>
</protein>
<evidence type="ECO:0000313" key="2">
    <source>
        <dbReference type="Proteomes" id="UP001295794"/>
    </source>
</evidence>
<dbReference type="AlphaFoldDB" id="A0AAD2GQP3"/>